<feature type="compositionally biased region" description="Basic and acidic residues" evidence="1">
    <location>
        <begin position="138"/>
        <end position="149"/>
    </location>
</feature>
<name>A0A0L0FKV9_9EUKA</name>
<dbReference type="EMBL" id="KQ242848">
    <property type="protein sequence ID" value="KNC77086.1"/>
    <property type="molecule type" value="Genomic_DNA"/>
</dbReference>
<keyword evidence="3" id="KW-1185">Reference proteome</keyword>
<protein>
    <submittedName>
        <fullName evidence="2">Uncharacterized protein</fullName>
    </submittedName>
</protein>
<gene>
    <name evidence="2" type="ORF">SARC_10447</name>
</gene>
<feature type="region of interest" description="Disordered" evidence="1">
    <location>
        <begin position="48"/>
        <end position="76"/>
    </location>
</feature>
<evidence type="ECO:0000313" key="3">
    <source>
        <dbReference type="Proteomes" id="UP000054560"/>
    </source>
</evidence>
<evidence type="ECO:0000313" key="2">
    <source>
        <dbReference type="EMBL" id="KNC77086.1"/>
    </source>
</evidence>
<feature type="region of interest" description="Disordered" evidence="1">
    <location>
        <begin position="102"/>
        <end position="149"/>
    </location>
</feature>
<dbReference type="Proteomes" id="UP000054560">
    <property type="component" value="Unassembled WGS sequence"/>
</dbReference>
<dbReference type="GeneID" id="25910951"/>
<sequence length="149" mass="16368">QTTISNLIERHEAKHAARNPALSSDISAGLKIALADEHIHDYHDVTINKHSHSDTSDNSAYATTPPHHTERSDGRVQMEADEAAELRDSIVRVEADELGDITGQSTVEWKTGDGMGRDKPSELCDGSGCDKVAELPSDEIRLTDRQELR</sequence>
<feature type="compositionally biased region" description="Basic and acidic residues" evidence="1">
    <location>
        <begin position="67"/>
        <end position="76"/>
    </location>
</feature>
<organism evidence="2 3">
    <name type="scientific">Sphaeroforma arctica JP610</name>
    <dbReference type="NCBI Taxonomy" id="667725"/>
    <lineage>
        <taxon>Eukaryota</taxon>
        <taxon>Ichthyosporea</taxon>
        <taxon>Ichthyophonida</taxon>
        <taxon>Sphaeroforma</taxon>
    </lineage>
</organism>
<accession>A0A0L0FKV9</accession>
<reference evidence="2 3" key="1">
    <citation type="submission" date="2011-02" db="EMBL/GenBank/DDBJ databases">
        <title>The Genome Sequence of Sphaeroforma arctica JP610.</title>
        <authorList>
            <consortium name="The Broad Institute Genome Sequencing Platform"/>
            <person name="Russ C."/>
            <person name="Cuomo C."/>
            <person name="Young S.K."/>
            <person name="Zeng Q."/>
            <person name="Gargeya S."/>
            <person name="Alvarado L."/>
            <person name="Berlin A."/>
            <person name="Chapman S.B."/>
            <person name="Chen Z."/>
            <person name="Freedman E."/>
            <person name="Gellesch M."/>
            <person name="Goldberg J."/>
            <person name="Griggs A."/>
            <person name="Gujja S."/>
            <person name="Heilman E."/>
            <person name="Heiman D."/>
            <person name="Howarth C."/>
            <person name="Mehta T."/>
            <person name="Neiman D."/>
            <person name="Pearson M."/>
            <person name="Roberts A."/>
            <person name="Saif S."/>
            <person name="Shea T."/>
            <person name="Shenoy N."/>
            <person name="Sisk P."/>
            <person name="Stolte C."/>
            <person name="Sykes S."/>
            <person name="White J."/>
            <person name="Yandava C."/>
            <person name="Burger G."/>
            <person name="Gray M.W."/>
            <person name="Holland P.W.H."/>
            <person name="King N."/>
            <person name="Lang F.B.F."/>
            <person name="Roger A.J."/>
            <person name="Ruiz-Trillo I."/>
            <person name="Haas B."/>
            <person name="Nusbaum C."/>
            <person name="Birren B."/>
        </authorList>
    </citation>
    <scope>NUCLEOTIDE SEQUENCE [LARGE SCALE GENOMIC DNA]</scope>
    <source>
        <strain evidence="2 3">JP610</strain>
    </source>
</reference>
<evidence type="ECO:0000256" key="1">
    <source>
        <dbReference type="SAM" id="MobiDB-lite"/>
    </source>
</evidence>
<feature type="non-terminal residue" evidence="2">
    <location>
        <position position="1"/>
    </location>
</feature>
<dbReference type="AlphaFoldDB" id="A0A0L0FKV9"/>
<proteinExistence type="predicted"/>
<dbReference type="RefSeq" id="XP_014150988.1">
    <property type="nucleotide sequence ID" value="XM_014295513.1"/>
</dbReference>